<feature type="transmembrane region" description="Helical" evidence="1">
    <location>
        <begin position="6"/>
        <end position="27"/>
    </location>
</feature>
<sequence>MNASFVKFLLVTLVLGAGVVGGMYWVAGRGSGGRQSITAEQENQYIADAQLADSLFRQLKKTDPVEKASEFSSVRFQLEETIGRLGKSYAPDSLFSQITGTTGQNYQKLLDLVALQTTNRQSQTSAKAQIKSQLDGLTAGVQALQTQVMLKQASLDNLRAMKASQRP</sequence>
<dbReference type="AlphaFoldDB" id="A0A939G8T8"/>
<comment type="caution">
    <text evidence="2">The sequence shown here is derived from an EMBL/GenBank/DDBJ whole genome shotgun (WGS) entry which is preliminary data.</text>
</comment>
<organism evidence="2 3">
    <name type="scientific">Fibrella aquatilis</name>
    <dbReference type="NCBI Taxonomy" id="2817059"/>
    <lineage>
        <taxon>Bacteria</taxon>
        <taxon>Pseudomonadati</taxon>
        <taxon>Bacteroidota</taxon>
        <taxon>Cytophagia</taxon>
        <taxon>Cytophagales</taxon>
        <taxon>Spirosomataceae</taxon>
        <taxon>Fibrella</taxon>
    </lineage>
</organism>
<evidence type="ECO:0000313" key="3">
    <source>
        <dbReference type="Proteomes" id="UP000664795"/>
    </source>
</evidence>
<reference evidence="2 3" key="1">
    <citation type="submission" date="2021-03" db="EMBL/GenBank/DDBJ databases">
        <title>Fibrella sp. HMF5036 genome sequencing and assembly.</title>
        <authorList>
            <person name="Kang H."/>
            <person name="Kim H."/>
            <person name="Bae S."/>
            <person name="Joh K."/>
        </authorList>
    </citation>
    <scope>NUCLEOTIDE SEQUENCE [LARGE SCALE GENOMIC DNA]</scope>
    <source>
        <strain evidence="2 3">HMF5036</strain>
    </source>
</reference>
<keyword evidence="1" id="KW-0812">Transmembrane</keyword>
<keyword evidence="1" id="KW-0472">Membrane</keyword>
<dbReference type="RefSeq" id="WP_207336421.1">
    <property type="nucleotide sequence ID" value="NZ_JAFMYU010000012.1"/>
</dbReference>
<proteinExistence type="predicted"/>
<dbReference type="EMBL" id="JAFMYU010000012">
    <property type="protein sequence ID" value="MBO0932460.1"/>
    <property type="molecule type" value="Genomic_DNA"/>
</dbReference>
<accession>A0A939G8T8</accession>
<protein>
    <submittedName>
        <fullName evidence="2">Uncharacterized protein</fullName>
    </submittedName>
</protein>
<gene>
    <name evidence="2" type="ORF">J2I48_15720</name>
</gene>
<name>A0A939G8T8_9BACT</name>
<keyword evidence="3" id="KW-1185">Reference proteome</keyword>
<evidence type="ECO:0000313" key="2">
    <source>
        <dbReference type="EMBL" id="MBO0932460.1"/>
    </source>
</evidence>
<evidence type="ECO:0000256" key="1">
    <source>
        <dbReference type="SAM" id="Phobius"/>
    </source>
</evidence>
<dbReference type="Proteomes" id="UP000664795">
    <property type="component" value="Unassembled WGS sequence"/>
</dbReference>
<keyword evidence="1" id="KW-1133">Transmembrane helix</keyword>